<evidence type="ECO:0000313" key="4">
    <source>
        <dbReference type="Proteomes" id="UP000007241"/>
    </source>
</evidence>
<dbReference type="InParanoid" id="F4P2C6"/>
<dbReference type="EMBL" id="GL882883">
    <property type="protein sequence ID" value="EGF80582.1"/>
    <property type="molecule type" value="Genomic_DNA"/>
</dbReference>
<name>F4P2C6_BATDJ</name>
<dbReference type="FunCoup" id="F4P2C6">
    <property type="interactions" value="1"/>
</dbReference>
<proteinExistence type="predicted"/>
<protein>
    <submittedName>
        <fullName evidence="3">Uncharacterized protein</fullName>
    </submittedName>
</protein>
<sequence length="1077" mass="120503">MAEQVHFDSEKPSSGVCTLSKKTQKLVQAASVISETLKSLESSILAQTAKLTPSRDVGPNTRLPAAYTLVHTTSTSKDSVVSKPVDLAPVFIQSHETLSSVSPMPSVSNHPVFETVTSIKADTPTTVAPAESIKNNVLNQSHAEPQNVVSDKSEASKLLKPPVHHTATHRGENIISIFSSNGNEKLALESSEPIQKVTQETTEHISEPKSNLLEESVCSAAKMIELLNENRELRNLIDASQKTNESGTHHSSQSTMDTQTQPLPINQPVSLASQTKHVSEMVPWQDMQFPPRHKEVKDLQFRIAQLESQLITVKSQRQDAIHQSTILSSKCDSMHAHNHELQMRVSRQALEMKSLSEQNEMLRKESQRAIERENALNDQISKLAKNLDAAQKNCESSPTRRVQSEVLPITVPLTSTFTPAPDTTSPSVPVSIQPTVVSQQSTSSSVSAKISMMQLIDERIKWTSTTTVAYRSADVAGQTGGIELLRQLDTISTSFHTFQQMVESISTIPNVHVVYLLIAQVVETVWTMAKSICFVFDESLMIDGRIERIRGESSQVRLITERTIHDMTTRFKTESVSMQHEMDTLKHQLQNALKERDALQMSVVDLNSSMKSLVASNTELRQEKHALMKDQAEMETDIRVREAVMSTIPSSFPVQVPVLVNVNDTKASTENTSHHNDSVQIHELKCNLQTHIEYLEKTITEWQSENSTLQQLFQKSEAMVHSKNAENCELSKRIVDFEDAIENEKLRTKKLVELVKVLKKEKKDIQTSLSMSRSFQNGKNGCNRCSADEQPTQDPVHLGRVLENHITSMTKEHSKLNVSSIHEQPDMNSLLVKAFTDGNGSHGFEAETLFKLVRDNETTSQQLTSLGQAIEDVILKSQTLDNENKTLKERIRSKKLKAQSRESCWLDKIKSLKGDLAKSIDDCGQLDRVLADYEKQFNSILIFTRNLNVDYAMDDPNAGHPYPFASLFAHVSSLNTAATTHASLLQQKLVELQQHIDAKEAQLQAQISVSDAVSHKSQEQTGEIHDLQKQNEFKEREVQKLRLDMQQCEEARKQIEAKLKKVVSAYKSFMSDPCSSK</sequence>
<dbReference type="Proteomes" id="UP000007241">
    <property type="component" value="Unassembled WGS sequence"/>
</dbReference>
<reference evidence="3 4" key="1">
    <citation type="submission" date="2009-12" db="EMBL/GenBank/DDBJ databases">
        <title>The draft genome of Batrachochytrium dendrobatidis.</title>
        <authorList>
            <consortium name="US DOE Joint Genome Institute (JGI-PGF)"/>
            <person name="Kuo A."/>
            <person name="Salamov A."/>
            <person name="Schmutz J."/>
            <person name="Lucas S."/>
            <person name="Pitluck S."/>
            <person name="Rosenblum E."/>
            <person name="Stajich J."/>
            <person name="Eisen M."/>
            <person name="Grigoriev I.V."/>
        </authorList>
    </citation>
    <scope>NUCLEOTIDE SEQUENCE [LARGE SCALE GENOMIC DNA]</scope>
    <source>
        <strain evidence="4">JAM81 / FGSC 10211</strain>
    </source>
</reference>
<dbReference type="GO" id="GO:0031122">
    <property type="term" value="P:cytoplasmic microtubule organization"/>
    <property type="evidence" value="ECO:0000318"/>
    <property type="project" value="GO_Central"/>
</dbReference>
<dbReference type="STRING" id="684364.F4P2C6"/>
<evidence type="ECO:0000256" key="1">
    <source>
        <dbReference type="SAM" id="Coils"/>
    </source>
</evidence>
<organism evidence="3 4">
    <name type="scientific">Batrachochytrium dendrobatidis (strain JAM81 / FGSC 10211)</name>
    <name type="common">Frog chytrid fungus</name>
    <dbReference type="NCBI Taxonomy" id="684364"/>
    <lineage>
        <taxon>Eukaryota</taxon>
        <taxon>Fungi</taxon>
        <taxon>Fungi incertae sedis</taxon>
        <taxon>Chytridiomycota</taxon>
        <taxon>Chytridiomycota incertae sedis</taxon>
        <taxon>Chytridiomycetes</taxon>
        <taxon>Rhizophydiales</taxon>
        <taxon>Rhizophydiales incertae sedis</taxon>
        <taxon>Batrachochytrium</taxon>
    </lineage>
</organism>
<keyword evidence="4" id="KW-1185">Reference proteome</keyword>
<dbReference type="OrthoDB" id="2130238at2759"/>
<evidence type="ECO:0000313" key="3">
    <source>
        <dbReference type="EMBL" id="EGF80582.1"/>
    </source>
</evidence>
<dbReference type="RefSeq" id="XP_006678625.1">
    <property type="nucleotide sequence ID" value="XM_006678562.1"/>
</dbReference>
<dbReference type="GeneID" id="18242976"/>
<feature type="coiled-coil region" evidence="1">
    <location>
        <begin position="982"/>
        <end position="1065"/>
    </location>
</feature>
<dbReference type="GO" id="GO:0008017">
    <property type="term" value="F:microtubule binding"/>
    <property type="evidence" value="ECO:0000318"/>
    <property type="project" value="GO_Central"/>
</dbReference>
<dbReference type="PANTHER" id="PTHR23159:SF31">
    <property type="entry name" value="CENTROSOME-ASSOCIATED PROTEIN CEP250 ISOFORM X1"/>
    <property type="match status" value="1"/>
</dbReference>
<feature type="coiled-coil region" evidence="1">
    <location>
        <begin position="870"/>
        <end position="897"/>
    </location>
</feature>
<feature type="coiled-coil region" evidence="1">
    <location>
        <begin position="575"/>
        <end position="637"/>
    </location>
</feature>
<dbReference type="PANTHER" id="PTHR23159">
    <property type="entry name" value="CENTROSOMAL PROTEIN 2"/>
    <property type="match status" value="1"/>
</dbReference>
<feature type="coiled-coil region" evidence="1">
    <location>
        <begin position="296"/>
        <end position="393"/>
    </location>
</feature>
<accession>F4P2C6</accession>
<dbReference type="GO" id="GO:0005815">
    <property type="term" value="C:microtubule organizing center"/>
    <property type="evidence" value="ECO:0000318"/>
    <property type="project" value="GO_Central"/>
</dbReference>
<dbReference type="AlphaFoldDB" id="F4P2C6"/>
<dbReference type="GO" id="GO:0030705">
    <property type="term" value="P:cytoskeleton-dependent intracellular transport"/>
    <property type="evidence" value="ECO:0000318"/>
    <property type="project" value="GO_Central"/>
</dbReference>
<feature type="region of interest" description="Disordered" evidence="2">
    <location>
        <begin position="241"/>
        <end position="265"/>
    </location>
</feature>
<dbReference type="HOGENOM" id="CLU_286658_0_0_1"/>
<gene>
    <name evidence="3" type="ORF">BATDEDRAFT_87943</name>
</gene>
<dbReference type="GO" id="GO:0005737">
    <property type="term" value="C:cytoplasm"/>
    <property type="evidence" value="ECO:0000318"/>
    <property type="project" value="GO_Central"/>
</dbReference>
<keyword evidence="1" id="KW-0175">Coiled coil</keyword>
<dbReference type="GO" id="GO:0051959">
    <property type="term" value="F:dynein light intermediate chain binding"/>
    <property type="evidence" value="ECO:0000318"/>
    <property type="project" value="GO_Central"/>
</dbReference>
<evidence type="ECO:0000256" key="2">
    <source>
        <dbReference type="SAM" id="MobiDB-lite"/>
    </source>
</evidence>